<evidence type="ECO:0000259" key="9">
    <source>
        <dbReference type="PROSITE" id="PS51828"/>
    </source>
</evidence>
<accession>A0ABM0M0U6</accession>
<dbReference type="Pfam" id="PF00354">
    <property type="entry name" value="Pentaxin"/>
    <property type="match status" value="4"/>
</dbReference>
<feature type="signal peptide" evidence="7">
    <location>
        <begin position="1"/>
        <end position="20"/>
    </location>
</feature>
<sequence length="1161" mass="127604">MNGCFCGLVLFFYFLQSVGGYQTSLKDKKVSANYNTYVDITGPATFPDINEVSMCYWTITTCINEHAIISYASPVNTNEFFVWITPVNKQGRIRMAESMSHNVDLSLDANWHHVCVTWKSNDGEWQVYEDGVLRNSGNSLKSGATISGGGVLIAGQEQDTLGGGFDVNQAFAGTLTGVYIYDHVIGASIVEKMAMCSRFGTGNIFSWIDDVADVYNEIGLEMMDECDTAYSVVDKHIGFNGITYGDVTASVSMPSLSAFTICVWATYYSWHEYSLFSYALPDEMNVILFHVYPYQNIYIMLKSTISTSISTSIIIGKWYHVCMSWESATGVWHVYKDGVFQDSGIISADSIPGGGRLVIGQMQLSFGGTFSANPFQGYISSFNIWDSVLTMEDIEQVAICGVNGDGDVFSWTSSNLVVQYQIAIAAKPYCECDRDAECAYGICDALELQCICHSGWSKDAANKCTGAVPGIERNMNVRHGLFYKEAEDMMVTGAVPLSSLYTKTVILCAQKLTAYQTSLKDKQIVATQSTYIDVSGPNSIPNLVEVSVCYWAITTCSNDHPVISYASSIDTSEFDVWIQPSGGTGQLQMRGNTGFAVNLNIDANWHHICVTWESNGGKWRIYEDGLLADSDDNLRKDELILGGGVFVTGQDQDSLGGGFDTNQAFAGTMTGVHIYDYLISDNMVEMLVMCRHYGNGNIFSWTDHMADVHNEVALETMEGCGLAYSVLDKRIVFDVSTYGDLSASISMPSLTELTVCLWAKYMETHDFGLFSYATPEELRELQVRINTLNDLDLELKGEHTAAKMSFPEYTWFHFCLVSSPVNGDSQIYKDGILLTDTNTGLTRIISSSTLPISGGGSFILGQIQKQFGEDFDTGKAFEGEMSSFNVWNSVLTSADIEKIALCGINGNGDIFSWSSNSLVVGPGTPITDGAHYCNCAVDSDCANGICVTEECVCDPVWSKESSGKCTKCISDISCVHGQCVSGTCICDNTGWSYNSTTLTCISECNTDAECIHGMCIQHQCMCDADWSNGIANKCTECIHDSTCIHGQCISGICNCDDTPWTYNDRTLTCTSGADPVIERDVYYRYGLFYMEAEDMMITGVVPLTSLQASTAVQCAHECLSNSQCKSFQFEPLSSNQCELFSQLLAKEELIPHQYIQYFRTI</sequence>
<evidence type="ECO:0000256" key="1">
    <source>
        <dbReference type="ARBA" id="ARBA00001913"/>
    </source>
</evidence>
<evidence type="ECO:0000256" key="2">
    <source>
        <dbReference type="ARBA" id="ARBA00022723"/>
    </source>
</evidence>
<dbReference type="Gene3D" id="2.60.120.200">
    <property type="match status" value="4"/>
</dbReference>
<dbReference type="InterPro" id="IPR051360">
    <property type="entry name" value="Neuronal_Pentraxin_Related"/>
</dbReference>
<evidence type="ECO:0000313" key="10">
    <source>
        <dbReference type="Proteomes" id="UP000694865"/>
    </source>
</evidence>
<dbReference type="InterPro" id="IPR030476">
    <property type="entry name" value="Pentaxin_CS"/>
</dbReference>
<dbReference type="Proteomes" id="UP000694865">
    <property type="component" value="Unplaced"/>
</dbReference>
<dbReference type="InterPro" id="IPR001759">
    <property type="entry name" value="PTX_dom"/>
</dbReference>
<dbReference type="PRINTS" id="PR00895">
    <property type="entry name" value="PENTAXIN"/>
</dbReference>
<evidence type="ECO:0000256" key="7">
    <source>
        <dbReference type="SAM" id="SignalP"/>
    </source>
</evidence>
<keyword evidence="7" id="KW-0732">Signal</keyword>
<keyword evidence="5" id="KW-0325">Glycoprotein</keyword>
<dbReference type="RefSeq" id="XP_006813637.1">
    <property type="nucleotide sequence ID" value="XM_006813574.1"/>
</dbReference>
<dbReference type="SMART" id="SM00473">
    <property type="entry name" value="PAN_AP"/>
    <property type="match status" value="1"/>
</dbReference>
<evidence type="ECO:0000313" key="11">
    <source>
        <dbReference type="RefSeq" id="XP_006813637.1"/>
    </source>
</evidence>
<evidence type="ECO:0000256" key="6">
    <source>
        <dbReference type="PROSITE-ProRule" id="PRU01172"/>
    </source>
</evidence>
<gene>
    <name evidence="11" type="primary">LOC102800578</name>
</gene>
<dbReference type="PROSITE" id="PS50948">
    <property type="entry name" value="PAN"/>
    <property type="match status" value="1"/>
</dbReference>
<feature type="domain" description="Pentraxin (PTX)" evidence="9">
    <location>
        <begin position="233"/>
        <end position="430"/>
    </location>
</feature>
<dbReference type="SMART" id="SM00181">
    <property type="entry name" value="EGF"/>
    <property type="match status" value="5"/>
</dbReference>
<dbReference type="PANTHER" id="PTHR19277:SF125">
    <property type="entry name" value="B6"/>
    <property type="match status" value="1"/>
</dbReference>
<feature type="domain" description="Pentraxin (PTX)" evidence="9">
    <location>
        <begin position="23"/>
        <end position="226"/>
    </location>
</feature>
<dbReference type="PROSITE" id="PS00289">
    <property type="entry name" value="PTX_1"/>
    <property type="match status" value="3"/>
</dbReference>
<dbReference type="SMART" id="SM00159">
    <property type="entry name" value="PTX"/>
    <property type="match status" value="4"/>
</dbReference>
<dbReference type="GeneID" id="102800578"/>
<feature type="domain" description="Pentraxin (PTX)" evidence="9">
    <location>
        <begin position="727"/>
        <end position="933"/>
    </location>
</feature>
<dbReference type="InterPro" id="IPR003609">
    <property type="entry name" value="Pan_app"/>
</dbReference>
<feature type="domain" description="Pentraxin (PTX)" evidence="9">
    <location>
        <begin position="517"/>
        <end position="720"/>
    </location>
</feature>
<organism evidence="10 11">
    <name type="scientific">Saccoglossus kowalevskii</name>
    <name type="common">Acorn worm</name>
    <dbReference type="NCBI Taxonomy" id="10224"/>
    <lineage>
        <taxon>Eukaryota</taxon>
        <taxon>Metazoa</taxon>
        <taxon>Hemichordata</taxon>
        <taxon>Enteropneusta</taxon>
        <taxon>Harrimaniidae</taxon>
        <taxon>Saccoglossus</taxon>
    </lineage>
</organism>
<keyword evidence="3" id="KW-0106">Calcium</keyword>
<dbReference type="InterPro" id="IPR000742">
    <property type="entry name" value="EGF"/>
</dbReference>
<keyword evidence="4 6" id="KW-1015">Disulfide bond</keyword>
<dbReference type="SUPFAM" id="SSF49899">
    <property type="entry name" value="Concanavalin A-like lectins/glucanases"/>
    <property type="match status" value="4"/>
</dbReference>
<dbReference type="InterPro" id="IPR013320">
    <property type="entry name" value="ConA-like_dom_sf"/>
</dbReference>
<evidence type="ECO:0000256" key="3">
    <source>
        <dbReference type="ARBA" id="ARBA00022837"/>
    </source>
</evidence>
<feature type="disulfide bond" evidence="6">
    <location>
        <begin position="756"/>
        <end position="815"/>
    </location>
</feature>
<name>A0ABM0M0U6_SACKO</name>
<evidence type="ECO:0000256" key="4">
    <source>
        <dbReference type="ARBA" id="ARBA00023157"/>
    </source>
</evidence>
<evidence type="ECO:0000256" key="5">
    <source>
        <dbReference type="ARBA" id="ARBA00023180"/>
    </source>
</evidence>
<evidence type="ECO:0000259" key="8">
    <source>
        <dbReference type="PROSITE" id="PS50948"/>
    </source>
</evidence>
<reference evidence="11" key="1">
    <citation type="submission" date="2025-08" db="UniProtKB">
        <authorList>
            <consortium name="RefSeq"/>
        </authorList>
    </citation>
    <scope>IDENTIFICATION</scope>
    <source>
        <tissue evidence="11">Testes</tissue>
    </source>
</reference>
<dbReference type="PROSITE" id="PS51828">
    <property type="entry name" value="PTX_2"/>
    <property type="match status" value="4"/>
</dbReference>
<keyword evidence="10" id="KW-1185">Reference proteome</keyword>
<comment type="caution">
    <text evidence="6">Lacks conserved residue(s) required for the propagation of feature annotation.</text>
</comment>
<keyword evidence="2" id="KW-0479">Metal-binding</keyword>
<comment type="cofactor">
    <cofactor evidence="1">
        <name>Ca(2+)</name>
        <dbReference type="ChEBI" id="CHEBI:29108"/>
    </cofactor>
</comment>
<feature type="chain" id="PRO_5046176887" evidence="7">
    <location>
        <begin position="21"/>
        <end position="1161"/>
    </location>
</feature>
<dbReference type="PANTHER" id="PTHR19277">
    <property type="entry name" value="PENTRAXIN"/>
    <property type="match status" value="1"/>
</dbReference>
<feature type="domain" description="Apple" evidence="8">
    <location>
        <begin position="1069"/>
        <end position="1161"/>
    </location>
</feature>
<proteinExistence type="predicted"/>
<protein>
    <submittedName>
        <fullName evidence="11">Uncharacterized protein LOC102800578</fullName>
    </submittedName>
</protein>